<gene>
    <name evidence="4" type="ORF">HK099_007613</name>
</gene>
<evidence type="ECO:0000313" key="5">
    <source>
        <dbReference type="Proteomes" id="UP001211065"/>
    </source>
</evidence>
<evidence type="ECO:0000256" key="1">
    <source>
        <dbReference type="ARBA" id="ARBA00007797"/>
    </source>
</evidence>
<dbReference type="Proteomes" id="UP001211065">
    <property type="component" value="Unassembled WGS sequence"/>
</dbReference>
<reference evidence="4" key="1">
    <citation type="submission" date="2020-05" db="EMBL/GenBank/DDBJ databases">
        <title>Phylogenomic resolution of chytrid fungi.</title>
        <authorList>
            <person name="Stajich J.E."/>
            <person name="Amses K."/>
            <person name="Simmons R."/>
            <person name="Seto K."/>
            <person name="Myers J."/>
            <person name="Bonds A."/>
            <person name="Quandt C.A."/>
            <person name="Barry K."/>
            <person name="Liu P."/>
            <person name="Grigoriev I."/>
            <person name="Longcore J.E."/>
            <person name="James T.Y."/>
        </authorList>
    </citation>
    <scope>NUCLEOTIDE SEQUENCE</scope>
    <source>
        <strain evidence="4">JEL0476</strain>
    </source>
</reference>
<dbReference type="EMBL" id="JADGJW010000752">
    <property type="protein sequence ID" value="KAJ3213044.1"/>
    <property type="molecule type" value="Genomic_DNA"/>
</dbReference>
<protein>
    <recommendedName>
        <fullName evidence="3">CCAAT-binding factor domain-containing protein</fullName>
    </recommendedName>
</protein>
<dbReference type="InterPro" id="IPR040155">
    <property type="entry name" value="CEBPZ/Mak21-like"/>
</dbReference>
<sequence>MNSKSILEEIIALGGTKEDLELLNLNDDDSMSEYSVEENDPSSDDKSKGLINEIKLLLQQNDKLTSTEKILEDKKTTKEINKIATKNNPKEAKENLLEKTIKKNSILPLENTKKKNIKTGDANQINQILSSLKSASKQNKLIFNASENWFDANLVKPIHPESSVADDEQISTIYKETKLLYDKQVEIYQKVKSTSRNANSDFVKTVLKSGTITDKVSALTLIIQESPLYSLNLFQNSLIQMANKNSRREAILAIDSVKDLFINTLLPDRKLRYFRDLPVASKDITPNHLLLYYFEDTLKKLYFDFILIVEELAKDTLLHVKNKMVMYIYDLLVAKPEQEQNLLSLLVNKLGDQEKKIASKIVHLLSLLLEQHPKMKLIIAKETEQLIFRQNINQRTQYYGVTFLNQIILSSRNEEEVACANKLIDIYFRLFEVLVVKAKGGELEISQPKNVKDKKIKGKKNNKKSVQIKKTETSGTPIVVDGIDAKVMSALLTGINRAFPYSKLDQKVHINMLFTLTHIGTFNTCIQSLTLLHQILQNHPRITDRYYKTLYQTLFDKRLLTASKQSLYLNLLYKSLKQDESLTRMESFIKRILQICFYLSTPFVCACLYLIGELGKTRQGIWSMITVGEDGIEENFIDMVEETEEGENEELKEDTNLPKSVSKKYDGLKRDPLYSNAELSCLWELIPYAYHFHPTVKLYAQILLSAKPIPPPKSKSYDPLQNHTLGRFLDRFVYKNPKNLIQDSAKGRSLMQPTGSKNFEMIVSGGSQKKKHLLIGNKDDVPVNTLGNWKDESEVPVDEEEEFDINEEELEEDEVWDAIKKSTGFPAELEDGEDDNFDDEDANLDDEVDDSNDDVLDKDFTKVISDEEVSDGEMEAWMNEDDDEDVLIDSENEEMSDSENLENKFVSEEPNDELGSDSEENGADSNNDKKKSNKPKAVVKSKKSLLKMKEKAVALGFKGNYFDKILKKKANKDSYDDDDIGEGIFAAADEFESIIVNDDGDDGNSDVKEYIKGKPKFNRKRKFLSNEVSDIQNSKGKKKKKTLN</sequence>
<dbReference type="InterPro" id="IPR016024">
    <property type="entry name" value="ARM-type_fold"/>
</dbReference>
<comment type="caution">
    <text evidence="4">The sequence shown here is derived from an EMBL/GenBank/DDBJ whole genome shotgun (WGS) entry which is preliminary data.</text>
</comment>
<feature type="compositionally biased region" description="Basic and acidic residues" evidence="2">
    <location>
        <begin position="855"/>
        <end position="865"/>
    </location>
</feature>
<feature type="region of interest" description="Disordered" evidence="2">
    <location>
        <begin position="787"/>
        <end position="811"/>
    </location>
</feature>
<accession>A0AAD5U123</accession>
<feature type="domain" description="CCAAT-binding factor" evidence="3">
    <location>
        <begin position="525"/>
        <end position="700"/>
    </location>
</feature>
<dbReference type="SUPFAM" id="SSF48371">
    <property type="entry name" value="ARM repeat"/>
    <property type="match status" value="1"/>
</dbReference>
<feature type="region of interest" description="Disordered" evidence="2">
    <location>
        <begin position="1024"/>
        <end position="1044"/>
    </location>
</feature>
<dbReference type="Pfam" id="PF03914">
    <property type="entry name" value="CBF"/>
    <property type="match status" value="1"/>
</dbReference>
<evidence type="ECO:0000256" key="2">
    <source>
        <dbReference type="SAM" id="MobiDB-lite"/>
    </source>
</evidence>
<feature type="compositionally biased region" description="Acidic residues" evidence="2">
    <location>
        <begin position="794"/>
        <end position="811"/>
    </location>
</feature>
<keyword evidence="5" id="KW-1185">Reference proteome</keyword>
<dbReference type="PANTHER" id="PTHR12048">
    <property type="entry name" value="CCAAT-BINDING FACTOR-RELATED"/>
    <property type="match status" value="1"/>
</dbReference>
<dbReference type="AlphaFoldDB" id="A0AAD5U123"/>
<comment type="similarity">
    <text evidence="1">Belongs to the CBF/MAK21 family.</text>
</comment>
<feature type="compositionally biased region" description="Acidic residues" evidence="2">
    <location>
        <begin position="866"/>
        <end position="900"/>
    </location>
</feature>
<evidence type="ECO:0000313" key="4">
    <source>
        <dbReference type="EMBL" id="KAJ3213044.1"/>
    </source>
</evidence>
<proteinExistence type="inferred from homology"/>
<name>A0AAD5U123_9FUNG</name>
<organism evidence="4 5">
    <name type="scientific">Clydaea vesicula</name>
    <dbReference type="NCBI Taxonomy" id="447962"/>
    <lineage>
        <taxon>Eukaryota</taxon>
        <taxon>Fungi</taxon>
        <taxon>Fungi incertae sedis</taxon>
        <taxon>Chytridiomycota</taxon>
        <taxon>Chytridiomycota incertae sedis</taxon>
        <taxon>Chytridiomycetes</taxon>
        <taxon>Lobulomycetales</taxon>
        <taxon>Lobulomycetaceae</taxon>
        <taxon>Clydaea</taxon>
    </lineage>
</organism>
<feature type="compositionally biased region" description="Acidic residues" evidence="2">
    <location>
        <begin position="828"/>
        <end position="854"/>
    </location>
</feature>
<feature type="compositionally biased region" description="Acidic residues" evidence="2">
    <location>
        <begin position="909"/>
        <end position="922"/>
    </location>
</feature>
<feature type="compositionally biased region" description="Basic residues" evidence="2">
    <location>
        <begin position="1035"/>
        <end position="1044"/>
    </location>
</feature>
<dbReference type="PANTHER" id="PTHR12048:SF0">
    <property type="entry name" value="CCAAT_ENHANCER-BINDING PROTEIN ZETA"/>
    <property type="match status" value="1"/>
</dbReference>
<feature type="compositionally biased region" description="Basic residues" evidence="2">
    <location>
        <begin position="931"/>
        <end position="943"/>
    </location>
</feature>
<feature type="region of interest" description="Disordered" evidence="2">
    <location>
        <begin position="824"/>
        <end position="943"/>
    </location>
</feature>
<dbReference type="InterPro" id="IPR005612">
    <property type="entry name" value="CCAAT-binding_factor"/>
</dbReference>
<evidence type="ECO:0000259" key="3">
    <source>
        <dbReference type="Pfam" id="PF03914"/>
    </source>
</evidence>
<dbReference type="GO" id="GO:0005634">
    <property type="term" value="C:nucleus"/>
    <property type="evidence" value="ECO:0007669"/>
    <property type="project" value="TreeGrafter"/>
</dbReference>